<dbReference type="PANTHER" id="PTHR15696">
    <property type="entry name" value="SMG-7 SUPPRESSOR WITH MORPHOLOGICAL EFFECT ON GENITALIA PROTEIN 7"/>
    <property type="match status" value="1"/>
</dbReference>
<feature type="region of interest" description="Disordered" evidence="1">
    <location>
        <begin position="234"/>
        <end position="267"/>
    </location>
</feature>
<feature type="region of interest" description="Disordered" evidence="1">
    <location>
        <begin position="540"/>
        <end position="566"/>
    </location>
</feature>
<comment type="caution">
    <text evidence="4">The sequence shown here is derived from an EMBL/GenBank/DDBJ whole genome shotgun (WGS) entry which is preliminary data.</text>
</comment>
<dbReference type="Pfam" id="PF10373">
    <property type="entry name" value="EST1_DNA_bind"/>
    <property type="match status" value="1"/>
</dbReference>
<feature type="compositionally biased region" description="Low complexity" evidence="1">
    <location>
        <begin position="818"/>
        <end position="837"/>
    </location>
</feature>
<feature type="compositionally biased region" description="Polar residues" evidence="1">
    <location>
        <begin position="697"/>
        <end position="715"/>
    </location>
</feature>
<keyword evidence="5" id="KW-1185">Reference proteome</keyword>
<evidence type="ECO:0000259" key="2">
    <source>
        <dbReference type="Pfam" id="PF10373"/>
    </source>
</evidence>
<evidence type="ECO:0008006" key="6">
    <source>
        <dbReference type="Google" id="ProtNLM"/>
    </source>
</evidence>
<dbReference type="InterPro" id="IPR018834">
    <property type="entry name" value="DNA/RNA-bd_Est1-type"/>
</dbReference>
<evidence type="ECO:0000313" key="4">
    <source>
        <dbReference type="EMBL" id="KAJ8475180.1"/>
    </source>
</evidence>
<feature type="compositionally biased region" description="Basic and acidic residues" evidence="1">
    <location>
        <begin position="722"/>
        <end position="732"/>
    </location>
</feature>
<dbReference type="SUPFAM" id="SSF48452">
    <property type="entry name" value="TPR-like"/>
    <property type="match status" value="1"/>
</dbReference>
<dbReference type="InterPro" id="IPR019458">
    <property type="entry name" value="Est1-like_N"/>
</dbReference>
<dbReference type="EMBL" id="JAPEVG010000166">
    <property type="protein sequence ID" value="KAJ8475180.1"/>
    <property type="molecule type" value="Genomic_DNA"/>
</dbReference>
<dbReference type="Gene3D" id="1.25.40.10">
    <property type="entry name" value="Tetratricopeptide repeat domain"/>
    <property type="match status" value="1"/>
</dbReference>
<dbReference type="Pfam" id="PF10374">
    <property type="entry name" value="EST1"/>
    <property type="match status" value="1"/>
</dbReference>
<dbReference type="InterPro" id="IPR011990">
    <property type="entry name" value="TPR-like_helical_dom_sf"/>
</dbReference>
<proteinExistence type="predicted"/>
<sequence length="1131" mass="123660">MNEDATHLAREAKSLQQTLKESLKTKDPWDRETDFTRKQRKRLRRNCLRLLLLHPFAPESKDAEAMLWIQTSYAFISLYKQRIATLDRAIHGPPRQQQGAQQQGQGQGQQQPRQHGGHGVVEYRKLLQRFRQFLADEEKFWIQLIVRIRRIFQLDGAQPILAQLEILPEEEPSDEGGPPKRNHFQFPSDADVAAAAPSLTPSNREQRESRMAILSKALVCLGDIERYKEQYNEAGGRPRAGHEDGPPAIIPNNQKGRGRKGASAPPNGAPLLARMRDYHKAQQCYQQARLLLPQDGNPAHQMAIIASYQKDTFSSLVHYYRALCVRSPYDTAADNLGTVLTKALETWKSRGAKKEKERDKDQARGVGETTSMAPRLRVEAFKERLIVIHALWRLPPEEAETMGANLAQKIADDFKGLVSERVLPFDIILKTIVLAQGALWKHRVFRGGSSHSHRRSMPAAAAAAVESSIATHLLSMHRVLLEVGIVQIAEAPPEDAGEHDLAQRITAEFRRTLPALRIAGKWLRSNSRYLGQGWQQLFPSSEDGDSTASKPKGRDRSRRGGDRRSSSGALVIHGILEFWRAYAQFSTALSRAFPQDKLPKTSTSFEEDVELAGFLPLKKLVPSEIVGTAAAPKEGVKDVRNGTTSPGFQVVQPEEVHPNEEQLMRIADLIADAHALVKDDATPLGFSEGRFFIQEGQVQTTRPSAAQRSQPQANVPSPPSREPPRQHRRENSLSHVPLQPVREYRGPEIDDDNMTDVTRTEDGVVGDVVRMVLGASTDTDDEDEEDEIVWSPGAPPAAPPHLHDPAVVTALPAHSALAASSPPRAHIPSPTVPTVTPRSPPSISPSFTPRRSSDTTPSKLGLPPPTVTTAQDLLANVLHRSPPKGEPGTSFHARQASAPSFMLFGSSPLGRDSIWSSGKGDMLDLQGTTGTPKGLSHQSYPQPPQMPTQTQHMQPSLYPLQSSLSLGQGTSSLSLGQSTSFGLGQGVSSLGHGQAASSIGLGRPQAGLSPIGHTHQRVQSLSLGHSQILPSSQSSQLLSSSQTQPLLPDGFGSYPALTEQAAVTYSTGVPSAYADPVYSRKLDAASAYMRQDGPAYADRSVPYHIDPRTNGAQVGAHLPLSAMAQLWNNTG</sequence>
<feature type="region of interest" description="Disordered" evidence="1">
    <location>
        <begin position="93"/>
        <end position="117"/>
    </location>
</feature>
<feature type="domain" description="Telomerase activating protein Est1-like N-terminal" evidence="3">
    <location>
        <begin position="63"/>
        <end position="232"/>
    </location>
</feature>
<feature type="region of interest" description="Disordered" evidence="1">
    <location>
        <begin position="697"/>
        <end position="756"/>
    </location>
</feature>
<feature type="region of interest" description="Disordered" evidence="1">
    <location>
        <begin position="818"/>
        <end position="867"/>
    </location>
</feature>
<feature type="region of interest" description="Disordered" evidence="1">
    <location>
        <begin position="915"/>
        <end position="954"/>
    </location>
</feature>
<protein>
    <recommendedName>
        <fullName evidence="6">Protein SMG7</fullName>
    </recommendedName>
</protein>
<evidence type="ECO:0000313" key="5">
    <source>
        <dbReference type="Proteomes" id="UP001215151"/>
    </source>
</evidence>
<dbReference type="Proteomes" id="UP001215151">
    <property type="component" value="Unassembled WGS sequence"/>
</dbReference>
<organism evidence="4 5">
    <name type="scientific">Trametes cubensis</name>
    <dbReference type="NCBI Taxonomy" id="1111947"/>
    <lineage>
        <taxon>Eukaryota</taxon>
        <taxon>Fungi</taxon>
        <taxon>Dikarya</taxon>
        <taxon>Basidiomycota</taxon>
        <taxon>Agaricomycotina</taxon>
        <taxon>Agaricomycetes</taxon>
        <taxon>Polyporales</taxon>
        <taxon>Polyporaceae</taxon>
        <taxon>Trametes</taxon>
    </lineage>
</organism>
<feature type="compositionally biased region" description="Polar residues" evidence="1">
    <location>
        <begin position="926"/>
        <end position="940"/>
    </location>
</feature>
<reference evidence="4" key="1">
    <citation type="submission" date="2022-11" db="EMBL/GenBank/DDBJ databases">
        <title>Genome Sequence of Cubamyces cubensis.</title>
        <authorList>
            <person name="Buettner E."/>
        </authorList>
    </citation>
    <scope>NUCLEOTIDE SEQUENCE</scope>
    <source>
        <strain evidence="4">MPL-01</strain>
    </source>
</reference>
<feature type="region of interest" description="Disordered" evidence="1">
    <location>
        <begin position="992"/>
        <end position="1017"/>
    </location>
</feature>
<evidence type="ECO:0000259" key="3">
    <source>
        <dbReference type="Pfam" id="PF10374"/>
    </source>
</evidence>
<feature type="compositionally biased region" description="Low complexity" evidence="1">
    <location>
        <begin position="93"/>
        <end position="114"/>
    </location>
</feature>
<dbReference type="PANTHER" id="PTHR15696:SF36">
    <property type="entry name" value="NONSENSE-MEDIATED MRNA DECAY FACTOR"/>
    <property type="match status" value="1"/>
</dbReference>
<dbReference type="AlphaFoldDB" id="A0AAD7XAA9"/>
<feature type="domain" description="DNA/RNA-binding" evidence="2">
    <location>
        <begin position="281"/>
        <end position="619"/>
    </location>
</feature>
<name>A0AAD7XAA9_9APHY</name>
<evidence type="ECO:0000256" key="1">
    <source>
        <dbReference type="SAM" id="MobiDB-lite"/>
    </source>
</evidence>
<gene>
    <name evidence="4" type="ORF">ONZ51_g6715</name>
</gene>
<feature type="compositionally biased region" description="Basic and acidic residues" evidence="1">
    <location>
        <begin position="552"/>
        <end position="565"/>
    </location>
</feature>
<dbReference type="InterPro" id="IPR045153">
    <property type="entry name" value="Est1/Ebs1-like"/>
</dbReference>
<accession>A0AAD7XAA9</accession>